<dbReference type="PANTHER" id="PTHR23287">
    <property type="entry name" value="RUBY-EYE2-LIKE PROTEIN"/>
    <property type="match status" value="1"/>
</dbReference>
<dbReference type="OrthoDB" id="9930272at2759"/>
<reference evidence="1 2" key="1">
    <citation type="journal article" date="2019" name="Commun. Biol.">
        <title>The bagworm genome reveals a unique fibroin gene that provides high tensile strength.</title>
        <authorList>
            <person name="Kono N."/>
            <person name="Nakamura H."/>
            <person name="Ohtoshi R."/>
            <person name="Tomita M."/>
            <person name="Numata K."/>
            <person name="Arakawa K."/>
        </authorList>
    </citation>
    <scope>NUCLEOTIDE SEQUENCE [LARGE SCALE GENOMIC DNA]</scope>
</reference>
<dbReference type="GO" id="GO:0005737">
    <property type="term" value="C:cytoplasm"/>
    <property type="evidence" value="ECO:0007669"/>
    <property type="project" value="GOC"/>
</dbReference>
<gene>
    <name evidence="1" type="ORF">EVAR_25201_1</name>
</gene>
<organism evidence="1 2">
    <name type="scientific">Eumeta variegata</name>
    <name type="common">Bagworm moth</name>
    <name type="synonym">Eumeta japonica</name>
    <dbReference type="NCBI Taxonomy" id="151549"/>
    <lineage>
        <taxon>Eukaryota</taxon>
        <taxon>Metazoa</taxon>
        <taxon>Ecdysozoa</taxon>
        <taxon>Arthropoda</taxon>
        <taxon>Hexapoda</taxon>
        <taxon>Insecta</taxon>
        <taxon>Pterygota</taxon>
        <taxon>Neoptera</taxon>
        <taxon>Endopterygota</taxon>
        <taxon>Lepidoptera</taxon>
        <taxon>Glossata</taxon>
        <taxon>Ditrysia</taxon>
        <taxon>Tineoidea</taxon>
        <taxon>Psychidae</taxon>
        <taxon>Oiketicinae</taxon>
        <taxon>Eumeta</taxon>
    </lineage>
</organism>
<accession>A0A4C1WK55</accession>
<dbReference type="EMBL" id="BGZK01000567">
    <property type="protein sequence ID" value="GBP50504.1"/>
    <property type="molecule type" value="Genomic_DNA"/>
</dbReference>
<keyword evidence="2" id="KW-1185">Reference proteome</keyword>
<name>A0A4C1WK55_EUMVA</name>
<proteinExistence type="predicted"/>
<dbReference type="Proteomes" id="UP000299102">
    <property type="component" value="Unassembled WGS sequence"/>
</dbReference>
<sequence length="305" mass="34472">MSKKVYKARPPGLSGGPRHVRARSVRLRPCSMRSQPHSRPPLVLRAAMTTVLVECLDGNIKSQCSHASPSYDILHIHRIEKEVQHKVSFELKDDLPPVSLSSPFPLPHLERGGKSSKGILKLEMEVTGGEEEGFIREWTPCTHMLNLIPPRVQNGLFSTELYLTCIDAVSEYIALGTNVGLVYWYNRKKGNIQRLRCEATSSAITFVKIVNTVDYMVGAGNVAGQVTVFQIPKEHPENVPEALKPKVEPKVERWESNVDTVLEKVEQDQHISSYNIAEELGIDYKRIWTYLMYKKTQHLGLIQPH</sequence>
<dbReference type="STRING" id="151549.A0A4C1WK55"/>
<dbReference type="PANTHER" id="PTHR23287:SF16">
    <property type="entry name" value="TECTONIN BETA-PROPELLER REPEAT-CONTAINING PROTEIN 2"/>
    <property type="match status" value="1"/>
</dbReference>
<dbReference type="GO" id="GO:0032527">
    <property type="term" value="P:protein exit from endoplasmic reticulum"/>
    <property type="evidence" value="ECO:0007669"/>
    <property type="project" value="TreeGrafter"/>
</dbReference>
<evidence type="ECO:0000313" key="2">
    <source>
        <dbReference type="Proteomes" id="UP000299102"/>
    </source>
</evidence>
<protein>
    <submittedName>
        <fullName evidence="1">WD repeat-containing protein CG11141</fullName>
    </submittedName>
</protein>
<comment type="caution">
    <text evidence="1">The sequence shown here is derived from an EMBL/GenBank/DDBJ whole genome shotgun (WGS) entry which is preliminary data.</text>
</comment>
<evidence type="ECO:0000313" key="1">
    <source>
        <dbReference type="EMBL" id="GBP50504.1"/>
    </source>
</evidence>
<dbReference type="AlphaFoldDB" id="A0A4C1WK55"/>